<organism evidence="2 3">
    <name type="scientific">Ancylostoma caninum</name>
    <name type="common">Dog hookworm</name>
    <dbReference type="NCBI Taxonomy" id="29170"/>
    <lineage>
        <taxon>Eukaryota</taxon>
        <taxon>Metazoa</taxon>
        <taxon>Ecdysozoa</taxon>
        <taxon>Nematoda</taxon>
        <taxon>Chromadorea</taxon>
        <taxon>Rhabditida</taxon>
        <taxon>Rhabditina</taxon>
        <taxon>Rhabditomorpha</taxon>
        <taxon>Strongyloidea</taxon>
        <taxon>Ancylostomatidae</taxon>
        <taxon>Ancylostomatinae</taxon>
        <taxon>Ancylostoma</taxon>
    </lineage>
</organism>
<evidence type="ECO:0000256" key="1">
    <source>
        <dbReference type="SAM" id="SignalP"/>
    </source>
</evidence>
<evidence type="ECO:0000313" key="2">
    <source>
        <dbReference type="EMBL" id="RCN42900.1"/>
    </source>
</evidence>
<reference evidence="2 3" key="1">
    <citation type="submission" date="2014-10" db="EMBL/GenBank/DDBJ databases">
        <title>Draft genome of the hookworm Ancylostoma caninum.</title>
        <authorList>
            <person name="Mitreva M."/>
        </authorList>
    </citation>
    <scope>NUCLEOTIDE SEQUENCE [LARGE SCALE GENOMIC DNA]</scope>
    <source>
        <strain evidence="2 3">Baltimore</strain>
    </source>
</reference>
<dbReference type="Proteomes" id="UP000252519">
    <property type="component" value="Unassembled WGS sequence"/>
</dbReference>
<accession>A0A368GIM5</accession>
<dbReference type="AlphaFoldDB" id="A0A368GIM5"/>
<sequence>MKMWTVTTLLVAIATINVVSARNVDNMLRSCPEGEFFKEDERVCEPCTECNDFLYERMGFRVFPLKKF</sequence>
<evidence type="ECO:0000313" key="3">
    <source>
        <dbReference type="Proteomes" id="UP000252519"/>
    </source>
</evidence>
<feature type="signal peptide" evidence="1">
    <location>
        <begin position="1"/>
        <end position="21"/>
    </location>
</feature>
<protein>
    <recommendedName>
        <fullName evidence="4">TNFR-Cys domain-containing protein</fullName>
    </recommendedName>
</protein>
<proteinExistence type="predicted"/>
<dbReference type="EMBL" id="JOJR01000175">
    <property type="protein sequence ID" value="RCN42900.1"/>
    <property type="molecule type" value="Genomic_DNA"/>
</dbReference>
<keyword evidence="1" id="KW-0732">Signal</keyword>
<evidence type="ECO:0008006" key="4">
    <source>
        <dbReference type="Google" id="ProtNLM"/>
    </source>
</evidence>
<comment type="caution">
    <text evidence="2">The sequence shown here is derived from an EMBL/GenBank/DDBJ whole genome shotgun (WGS) entry which is preliminary data.</text>
</comment>
<gene>
    <name evidence="2" type="ORF">ANCCAN_11124</name>
</gene>
<keyword evidence="3" id="KW-1185">Reference proteome</keyword>
<feature type="chain" id="PRO_5016785203" description="TNFR-Cys domain-containing protein" evidence="1">
    <location>
        <begin position="22"/>
        <end position="68"/>
    </location>
</feature>
<name>A0A368GIM5_ANCCA</name>